<gene>
    <name evidence="2" type="ORF">CO116_03520</name>
</gene>
<evidence type="ECO:0008006" key="4">
    <source>
        <dbReference type="Google" id="ProtNLM"/>
    </source>
</evidence>
<evidence type="ECO:0000313" key="3">
    <source>
        <dbReference type="Proteomes" id="UP000230611"/>
    </source>
</evidence>
<organism evidence="2 3">
    <name type="scientific">Candidatus Falkowbacteria bacterium CG_4_9_14_3_um_filter_38_19</name>
    <dbReference type="NCBI Taxonomy" id="1974559"/>
    <lineage>
        <taxon>Bacteria</taxon>
        <taxon>Candidatus Falkowiibacteriota</taxon>
    </lineage>
</organism>
<evidence type="ECO:0000313" key="2">
    <source>
        <dbReference type="EMBL" id="PJB15578.1"/>
    </source>
</evidence>
<comment type="caution">
    <text evidence="2">The sequence shown here is derived from an EMBL/GenBank/DDBJ whole genome shotgun (WGS) entry which is preliminary data.</text>
</comment>
<keyword evidence="1" id="KW-1133">Transmembrane helix</keyword>
<keyword evidence="1" id="KW-0812">Transmembrane</keyword>
<sequence>MLLVIDPPKSRILKWLLLPVAVFFIFLAIISLAFFILNRQYEGRIYPGIKIGNIDLSGLTKAGVEKLLVEKIDELNQKGLKFKYGDSQMTIMPAVVSLEADLTYRIMSFDPEQTSEEIFSFGRNRDFFPNLEDKATALLFGKPAGIIYDLNE</sequence>
<protein>
    <recommendedName>
        <fullName evidence="4">Peptidoglycan binding domain-containing protein</fullName>
    </recommendedName>
</protein>
<dbReference type="Proteomes" id="UP000230611">
    <property type="component" value="Unassembled WGS sequence"/>
</dbReference>
<proteinExistence type="predicted"/>
<keyword evidence="1" id="KW-0472">Membrane</keyword>
<dbReference type="AlphaFoldDB" id="A0A2M8AD83"/>
<evidence type="ECO:0000256" key="1">
    <source>
        <dbReference type="SAM" id="Phobius"/>
    </source>
</evidence>
<name>A0A2M8AD83_9BACT</name>
<accession>A0A2M8AD83</accession>
<dbReference type="EMBL" id="PFUO01000162">
    <property type="protein sequence ID" value="PJB15578.1"/>
    <property type="molecule type" value="Genomic_DNA"/>
</dbReference>
<feature type="non-terminal residue" evidence="2">
    <location>
        <position position="152"/>
    </location>
</feature>
<reference evidence="3" key="1">
    <citation type="submission" date="2017-09" db="EMBL/GenBank/DDBJ databases">
        <title>Depth-based differentiation of microbial function through sediment-hosted aquifers and enrichment of novel symbionts in the deep terrestrial subsurface.</title>
        <authorList>
            <person name="Probst A.J."/>
            <person name="Ladd B."/>
            <person name="Jarett J.K."/>
            <person name="Geller-Mcgrath D.E."/>
            <person name="Sieber C.M.K."/>
            <person name="Emerson J.B."/>
            <person name="Anantharaman K."/>
            <person name="Thomas B.C."/>
            <person name="Malmstrom R."/>
            <person name="Stieglmeier M."/>
            <person name="Klingl A."/>
            <person name="Woyke T."/>
            <person name="Ryan C.M."/>
            <person name="Banfield J.F."/>
        </authorList>
    </citation>
    <scope>NUCLEOTIDE SEQUENCE [LARGE SCALE GENOMIC DNA]</scope>
</reference>
<feature type="transmembrane region" description="Helical" evidence="1">
    <location>
        <begin position="12"/>
        <end position="37"/>
    </location>
</feature>